<organism evidence="2 3">
    <name type="scientific">Yoonia sediminilitoris</name>
    <dbReference type="NCBI Taxonomy" id="1286148"/>
    <lineage>
        <taxon>Bacteria</taxon>
        <taxon>Pseudomonadati</taxon>
        <taxon>Pseudomonadota</taxon>
        <taxon>Alphaproteobacteria</taxon>
        <taxon>Rhodobacterales</taxon>
        <taxon>Paracoccaceae</taxon>
        <taxon>Yoonia</taxon>
    </lineage>
</organism>
<evidence type="ECO:0000313" key="2">
    <source>
        <dbReference type="EMBL" id="PUB13223.1"/>
    </source>
</evidence>
<dbReference type="Gene3D" id="2.40.160.90">
    <property type="match status" value="1"/>
</dbReference>
<accession>A0A2T6KDX9</accession>
<keyword evidence="3" id="KW-1185">Reference proteome</keyword>
<evidence type="ECO:0000256" key="1">
    <source>
        <dbReference type="SAM" id="MobiDB-lite"/>
    </source>
</evidence>
<protein>
    <recommendedName>
        <fullName evidence="4">Transferrin-binding protein B C-lobe/N-lobe beta barrel domain-containing protein</fullName>
    </recommendedName>
</protein>
<dbReference type="PROSITE" id="PS51257">
    <property type="entry name" value="PROKAR_LIPOPROTEIN"/>
    <property type="match status" value="1"/>
</dbReference>
<evidence type="ECO:0008006" key="4">
    <source>
        <dbReference type="Google" id="ProtNLM"/>
    </source>
</evidence>
<gene>
    <name evidence="2" type="ORF">C8N45_108144</name>
</gene>
<dbReference type="EMBL" id="QBUD01000008">
    <property type="protein sequence ID" value="PUB13223.1"/>
    <property type="molecule type" value="Genomic_DNA"/>
</dbReference>
<reference evidence="2 3" key="1">
    <citation type="submission" date="2018-04" db="EMBL/GenBank/DDBJ databases">
        <title>Genomic Encyclopedia of Archaeal and Bacterial Type Strains, Phase II (KMG-II): from individual species to whole genera.</title>
        <authorList>
            <person name="Goeker M."/>
        </authorList>
    </citation>
    <scope>NUCLEOTIDE SEQUENCE [LARGE SCALE GENOMIC DNA]</scope>
    <source>
        <strain evidence="2 3">DSM 29955</strain>
    </source>
</reference>
<name>A0A2T6KDX9_9RHOB</name>
<feature type="region of interest" description="Disordered" evidence="1">
    <location>
        <begin position="19"/>
        <end position="39"/>
    </location>
</feature>
<proteinExistence type="predicted"/>
<dbReference type="Proteomes" id="UP000244523">
    <property type="component" value="Unassembled WGS sequence"/>
</dbReference>
<dbReference type="AlphaFoldDB" id="A0A2T6KDX9"/>
<dbReference type="RefSeq" id="WP_108387093.1">
    <property type="nucleotide sequence ID" value="NZ_QBUD01000008.1"/>
</dbReference>
<sequence length="211" mass="21652">MRYLILIVMTLLAACGGGGGGSDDRTDNSGGSPPPPDPRIARIDSYDALRLEILGDPDADIAGYPLTDLIVPETLGQMAFAGSVSIRAETSVRPSVLAGDLALEVDFEDNAITGQMTRFFGTGPDRVLRDFTGVVTIESGTVGGTVANSWDLNYSGVLTAPGQAVALDGTVNGTFLGNPLSAMAGSELEAQLVYNGNVVGGVVTLFSAADP</sequence>
<evidence type="ECO:0000313" key="3">
    <source>
        <dbReference type="Proteomes" id="UP000244523"/>
    </source>
</evidence>
<comment type="caution">
    <text evidence="2">The sequence shown here is derived from an EMBL/GenBank/DDBJ whole genome shotgun (WGS) entry which is preliminary data.</text>
</comment>